<dbReference type="Pfam" id="PF02558">
    <property type="entry name" value="ApbA"/>
    <property type="match status" value="1"/>
</dbReference>
<evidence type="ECO:0000313" key="3">
    <source>
        <dbReference type="Proteomes" id="UP001082703"/>
    </source>
</evidence>
<name>A0ABT4BVJ1_9FIRM</name>
<dbReference type="Proteomes" id="UP001082703">
    <property type="component" value="Unassembled WGS sequence"/>
</dbReference>
<dbReference type="InterPro" id="IPR013332">
    <property type="entry name" value="KPR_N"/>
</dbReference>
<dbReference type="SUPFAM" id="SSF51735">
    <property type="entry name" value="NAD(P)-binding Rossmann-fold domains"/>
    <property type="match status" value="1"/>
</dbReference>
<proteinExistence type="predicted"/>
<reference evidence="2 3" key="1">
    <citation type="submission" date="2022-11" db="EMBL/GenBank/DDBJ databases">
        <authorList>
            <person name="Caiyu Z."/>
        </authorList>
    </citation>
    <scope>NUCLEOTIDE SEQUENCE [LARGE SCALE GENOMIC DNA]</scope>
    <source>
        <strain evidence="2 3">YR-4</strain>
    </source>
</reference>
<dbReference type="Gene3D" id="3.40.50.720">
    <property type="entry name" value="NAD(P)-binding Rossmann-like Domain"/>
    <property type="match status" value="1"/>
</dbReference>
<evidence type="ECO:0000259" key="1">
    <source>
        <dbReference type="Pfam" id="PF02558"/>
    </source>
</evidence>
<dbReference type="EMBL" id="JAPOHA010000012">
    <property type="protein sequence ID" value="MCY1714919.1"/>
    <property type="molecule type" value="Genomic_DNA"/>
</dbReference>
<gene>
    <name evidence="2" type="ORF">OUY18_11720</name>
</gene>
<comment type="caution">
    <text evidence="2">The sequence shown here is derived from an EMBL/GenBank/DDBJ whole genome shotgun (WGS) entry which is preliminary data.</text>
</comment>
<protein>
    <submittedName>
        <fullName evidence="2">Ketopantoate reductase family protein</fullName>
    </submittedName>
</protein>
<accession>A0ABT4BVJ1</accession>
<dbReference type="InterPro" id="IPR036291">
    <property type="entry name" value="NAD(P)-bd_dom_sf"/>
</dbReference>
<feature type="domain" description="Ketopantoate reductase N-terminal" evidence="1">
    <location>
        <begin position="3"/>
        <end position="105"/>
    </location>
</feature>
<keyword evidence="3" id="KW-1185">Reference proteome</keyword>
<organism evidence="2 3">
    <name type="scientific">Caproiciproducens galactitolivorans</name>
    <dbReference type="NCBI Taxonomy" id="642589"/>
    <lineage>
        <taxon>Bacteria</taxon>
        <taxon>Bacillati</taxon>
        <taxon>Bacillota</taxon>
        <taxon>Clostridia</taxon>
        <taxon>Eubacteriales</taxon>
        <taxon>Acutalibacteraceae</taxon>
        <taxon>Caproiciproducens</taxon>
    </lineage>
</organism>
<evidence type="ECO:0000313" key="2">
    <source>
        <dbReference type="EMBL" id="MCY1714919.1"/>
    </source>
</evidence>
<sequence length="318" mass="35948">MNVLIVGTGVIGSLYGCALSQKHHVVHYVRQEKLTLLDQKEITFDFIDERQDKKHQNTNGSYTYHCVANASDNYDLIIVPVKTFQLAEALRTLTAQAPNANYLLMTLDWNMSGEFDKILGKSHYVLGYAGGGGTFRGNQLWANLGNDVMLGAVYQEQQPLLNSVNEMFKSCGIIPNIEANPLHWLWVHNVGSAPLGAALAKYHDMSRLLNDKRLIKISFKAMRECYKICEKRGVDLKKYDEVKMMSIPLFVLCPMFRLNFTKNPAMQRYTAHAVDSIDEMVQNFKDIFATGSSLDVDMPNMRFLMKLVSFVDGSVNTK</sequence>
<dbReference type="RefSeq" id="WP_268058976.1">
    <property type="nucleotide sequence ID" value="NZ_JAPOHA010000012.1"/>
</dbReference>